<evidence type="ECO:0000256" key="1">
    <source>
        <dbReference type="SAM" id="Phobius"/>
    </source>
</evidence>
<reference evidence="3 4" key="1">
    <citation type="submission" date="2023-04" db="EMBL/GenBank/DDBJ databases">
        <authorList>
            <person name="Hsu D."/>
        </authorList>
    </citation>
    <scope>NUCLEOTIDE SEQUENCE [LARGE SCALE GENOMIC DNA]</scope>
    <source>
        <strain evidence="3 4">MK1</strain>
    </source>
</reference>
<keyword evidence="1" id="KW-1133">Transmembrane helix</keyword>
<feature type="domain" description="LysM" evidence="2">
    <location>
        <begin position="51"/>
        <end position="100"/>
    </location>
</feature>
<dbReference type="Gene3D" id="3.10.350.10">
    <property type="entry name" value="LysM domain"/>
    <property type="match status" value="1"/>
</dbReference>
<dbReference type="PROSITE" id="PS51782">
    <property type="entry name" value="LYSM"/>
    <property type="match status" value="1"/>
</dbReference>
<keyword evidence="4" id="KW-1185">Reference proteome</keyword>
<evidence type="ECO:0000313" key="3">
    <source>
        <dbReference type="EMBL" id="WRO22377.1"/>
    </source>
</evidence>
<dbReference type="AlphaFoldDB" id="A0AAU0UPB2"/>
<dbReference type="Pfam" id="PF01476">
    <property type="entry name" value="LysM"/>
    <property type="match status" value="1"/>
</dbReference>
<evidence type="ECO:0000259" key="2">
    <source>
        <dbReference type="PROSITE" id="PS51782"/>
    </source>
</evidence>
<name>A0AAU0UPB2_9FIRM</name>
<protein>
    <submittedName>
        <fullName evidence="3">LysM peptidoglycan-binding domain-containing protein</fullName>
    </submittedName>
</protein>
<dbReference type="EMBL" id="CP121694">
    <property type="protein sequence ID" value="WRO22377.1"/>
    <property type="molecule type" value="Genomic_DNA"/>
</dbReference>
<proteinExistence type="predicted"/>
<dbReference type="SMART" id="SM00257">
    <property type="entry name" value="LysM"/>
    <property type="match status" value="1"/>
</dbReference>
<accession>A0AAU0UPB2</accession>
<keyword evidence="1" id="KW-0472">Membrane</keyword>
<feature type="transmembrane region" description="Helical" evidence="1">
    <location>
        <begin position="20"/>
        <end position="39"/>
    </location>
</feature>
<keyword evidence="1" id="KW-0812">Transmembrane</keyword>
<dbReference type="KEGG" id="dbc:MFMK1_002206"/>
<organism evidence="3 4">
    <name type="scientific">Metallumcola ferriviriculae</name>
    <dbReference type="NCBI Taxonomy" id="3039180"/>
    <lineage>
        <taxon>Bacteria</taxon>
        <taxon>Bacillati</taxon>
        <taxon>Bacillota</taxon>
        <taxon>Clostridia</taxon>
        <taxon>Neomoorellales</taxon>
        <taxon>Desulfitibacteraceae</taxon>
        <taxon>Metallumcola</taxon>
    </lineage>
</organism>
<dbReference type="InterPro" id="IPR036779">
    <property type="entry name" value="LysM_dom_sf"/>
</dbReference>
<dbReference type="SUPFAM" id="SSF54106">
    <property type="entry name" value="LysM domain"/>
    <property type="match status" value="1"/>
</dbReference>
<dbReference type="CDD" id="cd00118">
    <property type="entry name" value="LysM"/>
    <property type="match status" value="1"/>
</dbReference>
<gene>
    <name evidence="3" type="ORF">MFMK1_002206</name>
</gene>
<dbReference type="RefSeq" id="WP_366921790.1">
    <property type="nucleotide sequence ID" value="NZ_CP121694.1"/>
</dbReference>
<sequence length="103" mass="11810">MTQPYLVIGDKKRKAGRIRFILLILCVTIVMWLLGASFFDQNAVGSDQEMVQIVVEEGDSLWSICKELQMEGDIRRMIYQIKIINNLEQSTIYPGQVLLVPVH</sequence>
<evidence type="ECO:0000313" key="4">
    <source>
        <dbReference type="Proteomes" id="UP001329915"/>
    </source>
</evidence>
<dbReference type="Proteomes" id="UP001329915">
    <property type="component" value="Chromosome"/>
</dbReference>
<dbReference type="InterPro" id="IPR018392">
    <property type="entry name" value="LysM"/>
</dbReference>